<evidence type="ECO:0000256" key="4">
    <source>
        <dbReference type="ARBA" id="ARBA00012140"/>
    </source>
</evidence>
<keyword evidence="6" id="KW-0698">rRNA processing</keyword>
<evidence type="ECO:0000256" key="11">
    <source>
        <dbReference type="ARBA" id="ARBA00030399"/>
    </source>
</evidence>
<dbReference type="InterPro" id="IPR023267">
    <property type="entry name" value="RCMT"/>
</dbReference>
<reference evidence="16 17" key="1">
    <citation type="submission" date="2019-07" db="EMBL/GenBank/DDBJ databases">
        <title>Reclasification of Spiribacter aquaticus.</title>
        <authorList>
            <person name="Leon M.J."/>
            <person name="Sanchez-Porro C."/>
            <person name="Ventosa A."/>
        </authorList>
    </citation>
    <scope>NUCLEOTIDE SEQUENCE [LARGE SCALE GENOMIC DNA]</scope>
    <source>
        <strain evidence="16 17">SP30</strain>
    </source>
</reference>
<dbReference type="GO" id="GO:0009383">
    <property type="term" value="F:rRNA (cytosine-C5-)-methyltransferase activity"/>
    <property type="evidence" value="ECO:0007669"/>
    <property type="project" value="TreeGrafter"/>
</dbReference>
<keyword evidence="8 14" id="KW-0808">Transferase</keyword>
<dbReference type="InterPro" id="IPR054728">
    <property type="entry name" value="RsmB-like_ferredoxin"/>
</dbReference>
<dbReference type="FunFam" id="3.30.70.1170:FF:000002">
    <property type="entry name" value="Ribosomal RNA small subunit methyltransferase B"/>
    <property type="match status" value="1"/>
</dbReference>
<organism evidence="16 17">
    <name type="scientific">Spiribacter aquaticus</name>
    <dbReference type="NCBI Taxonomy" id="1935996"/>
    <lineage>
        <taxon>Bacteria</taxon>
        <taxon>Pseudomonadati</taxon>
        <taxon>Pseudomonadota</taxon>
        <taxon>Gammaproteobacteria</taxon>
        <taxon>Chromatiales</taxon>
        <taxon>Ectothiorhodospiraceae</taxon>
        <taxon>Spiribacter</taxon>
    </lineage>
</organism>
<feature type="binding site" evidence="14">
    <location>
        <position position="280"/>
    </location>
    <ligand>
        <name>S-adenosyl-L-methionine</name>
        <dbReference type="ChEBI" id="CHEBI:59789"/>
    </ligand>
</feature>
<sequence>MSAKPSTDPRGAAVEVLLAVLGRGRSLDRALSEHGPGGDDPRDVALCRAIAYGVLRHHRRLGAIRDHFLRSRLKSRDQDMALLLEIGFFQLTDMDMPAHAAVSETVAVARRRGKSWAAKLINAVLRRFQRDSAACLQAVDADPGRSASVPDWLLARLRRDWPDDWPALLAAQNSRAPMTLRVNQRRISREAYRGRLAAEGIGARPLDGFEDALVLDHAVAVSALPGFAEGDCSVQDAVAQWAAPLLGAADGDRVLDACTAPGGKAAHVLERAAASLLAVDSDGERLQRVTETLDRLGLSAEVRVADASDPGQWPAAERFDRILIDAPCSGTGVIRRHPDIKWLRREADIAHLAVRQRALLDTLWPRVAPGGRLVYCTCSVLRAENEAVVEAFVADQDDVTVVPPVLPVGRPVGHGHQILTGEAGVDGFYYACLDKR</sequence>
<keyword evidence="10 14" id="KW-0694">RNA-binding</keyword>
<dbReference type="GO" id="GO:0003723">
    <property type="term" value="F:RNA binding"/>
    <property type="evidence" value="ECO:0007669"/>
    <property type="project" value="UniProtKB-UniRule"/>
</dbReference>
<dbReference type="InterPro" id="IPR004573">
    <property type="entry name" value="rRNA_ssu_MeTfrase_B"/>
</dbReference>
<dbReference type="Pfam" id="PF22458">
    <property type="entry name" value="RsmF-B_ferredox"/>
    <property type="match status" value="1"/>
</dbReference>
<proteinExistence type="inferred from homology"/>
<dbReference type="GO" id="GO:0005829">
    <property type="term" value="C:cytosol"/>
    <property type="evidence" value="ECO:0007669"/>
    <property type="project" value="TreeGrafter"/>
</dbReference>
<dbReference type="GO" id="GO:0006355">
    <property type="term" value="P:regulation of DNA-templated transcription"/>
    <property type="evidence" value="ECO:0007669"/>
    <property type="project" value="InterPro"/>
</dbReference>
<dbReference type="PRINTS" id="PR02008">
    <property type="entry name" value="RCMTFAMILY"/>
</dbReference>
<evidence type="ECO:0000259" key="15">
    <source>
        <dbReference type="PROSITE" id="PS51686"/>
    </source>
</evidence>
<dbReference type="PROSITE" id="PS51686">
    <property type="entry name" value="SAM_MT_RSMB_NOP"/>
    <property type="match status" value="1"/>
</dbReference>
<dbReference type="GO" id="GO:0070475">
    <property type="term" value="P:rRNA base methylation"/>
    <property type="evidence" value="ECO:0007669"/>
    <property type="project" value="TreeGrafter"/>
</dbReference>
<dbReference type="InterPro" id="IPR029063">
    <property type="entry name" value="SAM-dependent_MTases_sf"/>
</dbReference>
<evidence type="ECO:0000256" key="12">
    <source>
        <dbReference type="ARBA" id="ARBA00031088"/>
    </source>
</evidence>
<accession>A0A557RME8</accession>
<dbReference type="EC" id="2.1.1.176" evidence="4"/>
<dbReference type="NCBIfam" id="TIGR00563">
    <property type="entry name" value="rsmB"/>
    <property type="match status" value="1"/>
</dbReference>
<dbReference type="Pfam" id="PF01189">
    <property type="entry name" value="Methyltr_RsmB-F"/>
    <property type="match status" value="1"/>
</dbReference>
<name>A0A557RME8_9GAMM</name>
<protein>
    <recommendedName>
        <fullName evidence="4">16S rRNA (cytosine(967)-C(5))-methyltransferase</fullName>
        <ecNumber evidence="4">2.1.1.176</ecNumber>
    </recommendedName>
    <alternativeName>
        <fullName evidence="11">16S rRNA m5C967 methyltransferase</fullName>
    </alternativeName>
    <alternativeName>
        <fullName evidence="12">rRNA (cytosine-C(5)-)-methyltransferase RsmB</fullName>
    </alternativeName>
</protein>
<dbReference type="AlphaFoldDB" id="A0A557RME8"/>
<comment type="similarity">
    <text evidence="3 14">Belongs to the class I-like SAM-binding methyltransferase superfamily. RsmB/NOP family.</text>
</comment>
<keyword evidence="7 14" id="KW-0489">Methyltransferase</keyword>
<dbReference type="PANTHER" id="PTHR22807">
    <property type="entry name" value="NOP2 YEAST -RELATED NOL1/NOP2/FMU SUN DOMAIN-CONTAINING"/>
    <property type="match status" value="1"/>
</dbReference>
<evidence type="ECO:0000256" key="9">
    <source>
        <dbReference type="ARBA" id="ARBA00022691"/>
    </source>
</evidence>
<feature type="active site" description="Nucleophile" evidence="14">
    <location>
        <position position="378"/>
    </location>
</feature>
<evidence type="ECO:0000256" key="3">
    <source>
        <dbReference type="ARBA" id="ARBA00007494"/>
    </source>
</evidence>
<evidence type="ECO:0000256" key="10">
    <source>
        <dbReference type="ARBA" id="ARBA00022884"/>
    </source>
</evidence>
<dbReference type="RefSeq" id="WP_144346911.1">
    <property type="nucleotide sequence ID" value="NZ_VMKP01000001.1"/>
</dbReference>
<evidence type="ECO:0000313" key="17">
    <source>
        <dbReference type="Proteomes" id="UP000316688"/>
    </source>
</evidence>
<dbReference type="Pfam" id="PF01029">
    <property type="entry name" value="NusB"/>
    <property type="match status" value="1"/>
</dbReference>
<comment type="caution">
    <text evidence="16">The sequence shown here is derived from an EMBL/GenBank/DDBJ whole genome shotgun (WGS) entry which is preliminary data.</text>
</comment>
<feature type="binding site" evidence="14">
    <location>
        <position position="325"/>
    </location>
    <ligand>
        <name>S-adenosyl-L-methionine</name>
        <dbReference type="ChEBI" id="CHEBI:59789"/>
    </ligand>
</feature>
<dbReference type="Gene3D" id="1.10.940.10">
    <property type="entry name" value="NusB-like"/>
    <property type="match status" value="1"/>
</dbReference>
<evidence type="ECO:0000256" key="2">
    <source>
        <dbReference type="ARBA" id="ARBA00004496"/>
    </source>
</evidence>
<keyword evidence="17" id="KW-1185">Reference proteome</keyword>
<dbReference type="SUPFAM" id="SSF53335">
    <property type="entry name" value="S-adenosyl-L-methionine-dependent methyltransferases"/>
    <property type="match status" value="1"/>
</dbReference>
<dbReference type="FunFam" id="3.40.50.150:FF:000022">
    <property type="entry name" value="Ribosomal RNA small subunit methyltransferase B"/>
    <property type="match status" value="1"/>
</dbReference>
<feature type="binding site" evidence="14">
    <location>
        <position position="306"/>
    </location>
    <ligand>
        <name>S-adenosyl-L-methionine</name>
        <dbReference type="ChEBI" id="CHEBI:59789"/>
    </ligand>
</feature>
<comment type="subcellular location">
    <subcellularLocation>
        <location evidence="2">Cytoplasm</location>
    </subcellularLocation>
</comment>
<dbReference type="Gene3D" id="3.40.50.150">
    <property type="entry name" value="Vaccinia Virus protein VP39"/>
    <property type="match status" value="1"/>
</dbReference>
<evidence type="ECO:0000313" key="16">
    <source>
        <dbReference type="EMBL" id="TVO66353.1"/>
    </source>
</evidence>
<comment type="caution">
    <text evidence="14">Lacks conserved residue(s) required for the propagation of feature annotation.</text>
</comment>
<comment type="function">
    <text evidence="1">Specifically methylates the cytosine at position 967 (m5C967) of 16S rRNA.</text>
</comment>
<evidence type="ECO:0000256" key="6">
    <source>
        <dbReference type="ARBA" id="ARBA00022552"/>
    </source>
</evidence>
<evidence type="ECO:0000256" key="5">
    <source>
        <dbReference type="ARBA" id="ARBA00022490"/>
    </source>
</evidence>
<dbReference type="InterPro" id="IPR035926">
    <property type="entry name" value="NusB-like_sf"/>
</dbReference>
<dbReference type="PANTHER" id="PTHR22807:SF61">
    <property type="entry name" value="NOL1_NOP2_SUN FAMILY PROTEIN _ ANTITERMINATION NUSB DOMAIN-CONTAINING PROTEIN"/>
    <property type="match status" value="1"/>
</dbReference>
<dbReference type="InterPro" id="IPR018314">
    <property type="entry name" value="RsmB/NOL1/NOP2-like_CS"/>
</dbReference>
<dbReference type="PROSITE" id="PS01153">
    <property type="entry name" value="NOL1_NOP2_SUN"/>
    <property type="match status" value="1"/>
</dbReference>
<keyword evidence="5" id="KW-0963">Cytoplasm</keyword>
<dbReference type="CDD" id="cd02440">
    <property type="entry name" value="AdoMet_MTases"/>
    <property type="match status" value="1"/>
</dbReference>
<evidence type="ECO:0000256" key="8">
    <source>
        <dbReference type="ARBA" id="ARBA00022679"/>
    </source>
</evidence>
<feature type="domain" description="SAM-dependent MTase RsmB/NOP-type" evidence="15">
    <location>
        <begin position="168"/>
        <end position="436"/>
    </location>
</feature>
<evidence type="ECO:0000256" key="13">
    <source>
        <dbReference type="ARBA" id="ARBA00047283"/>
    </source>
</evidence>
<dbReference type="InterPro" id="IPR006027">
    <property type="entry name" value="NusB_RsmB_TIM44"/>
</dbReference>
<dbReference type="EMBL" id="VMKP01000001">
    <property type="protein sequence ID" value="TVO66353.1"/>
    <property type="molecule type" value="Genomic_DNA"/>
</dbReference>
<gene>
    <name evidence="16" type="primary">rsmB</name>
    <name evidence="16" type="ORF">FPL11_01290</name>
</gene>
<evidence type="ECO:0000256" key="7">
    <source>
        <dbReference type="ARBA" id="ARBA00022603"/>
    </source>
</evidence>
<dbReference type="NCBIfam" id="NF008149">
    <property type="entry name" value="PRK10901.1"/>
    <property type="match status" value="1"/>
</dbReference>
<dbReference type="Proteomes" id="UP000316688">
    <property type="component" value="Unassembled WGS sequence"/>
</dbReference>
<dbReference type="InterPro" id="IPR049560">
    <property type="entry name" value="MeTrfase_RsmB-F_NOP2_cat"/>
</dbReference>
<dbReference type="InterPro" id="IPR001678">
    <property type="entry name" value="MeTrfase_RsmB-F_NOP2_dom"/>
</dbReference>
<dbReference type="Gene3D" id="3.30.70.1170">
    <property type="entry name" value="Sun protein, domain 3"/>
    <property type="match status" value="1"/>
</dbReference>
<evidence type="ECO:0000256" key="14">
    <source>
        <dbReference type="PROSITE-ProRule" id="PRU01023"/>
    </source>
</evidence>
<dbReference type="Gene3D" id="1.10.287.730">
    <property type="entry name" value="Helix hairpin bin"/>
    <property type="match status" value="1"/>
</dbReference>
<evidence type="ECO:0000256" key="1">
    <source>
        <dbReference type="ARBA" id="ARBA00002724"/>
    </source>
</evidence>
<keyword evidence="9 14" id="KW-0949">S-adenosyl-L-methionine</keyword>
<dbReference type="SUPFAM" id="SSF48013">
    <property type="entry name" value="NusB-like"/>
    <property type="match status" value="1"/>
</dbReference>
<comment type="catalytic activity">
    <reaction evidence="13">
        <text>cytidine(967) in 16S rRNA + S-adenosyl-L-methionine = 5-methylcytidine(967) in 16S rRNA + S-adenosyl-L-homocysteine + H(+)</text>
        <dbReference type="Rhea" id="RHEA:42748"/>
        <dbReference type="Rhea" id="RHEA-COMP:10219"/>
        <dbReference type="Rhea" id="RHEA-COMP:10220"/>
        <dbReference type="ChEBI" id="CHEBI:15378"/>
        <dbReference type="ChEBI" id="CHEBI:57856"/>
        <dbReference type="ChEBI" id="CHEBI:59789"/>
        <dbReference type="ChEBI" id="CHEBI:74483"/>
        <dbReference type="ChEBI" id="CHEBI:82748"/>
        <dbReference type="EC" id="2.1.1.176"/>
    </reaction>
</comment>